<dbReference type="EMBL" id="JAMYPJ010000052">
    <property type="protein sequence ID" value="MER8936630.1"/>
    <property type="molecule type" value="Genomic_DNA"/>
</dbReference>
<dbReference type="InterPro" id="IPR008258">
    <property type="entry name" value="Transglycosylase_SLT_dom_1"/>
</dbReference>
<organism evidence="5 6">
    <name type="scientific">Mesorhizobium opportunistum</name>
    <dbReference type="NCBI Taxonomy" id="593909"/>
    <lineage>
        <taxon>Bacteria</taxon>
        <taxon>Pseudomonadati</taxon>
        <taxon>Pseudomonadota</taxon>
        <taxon>Alphaproteobacteria</taxon>
        <taxon>Hyphomicrobiales</taxon>
        <taxon>Phyllobacteriaceae</taxon>
        <taxon>Mesorhizobium</taxon>
    </lineage>
</organism>
<evidence type="ECO:0000313" key="5">
    <source>
        <dbReference type="EMBL" id="MER8936630.1"/>
    </source>
</evidence>
<feature type="region of interest" description="Disordered" evidence="2">
    <location>
        <begin position="187"/>
        <end position="261"/>
    </location>
</feature>
<feature type="chain" id="PRO_5045532151" evidence="3">
    <location>
        <begin position="21"/>
        <end position="261"/>
    </location>
</feature>
<accession>A0ABV1YN94</accession>
<proteinExistence type="inferred from homology"/>
<dbReference type="RefSeq" id="WP_352657695.1">
    <property type="nucleotide sequence ID" value="NZ_JAMYMY010000082.1"/>
</dbReference>
<comment type="similarity">
    <text evidence="1">Belongs to the virb1 family.</text>
</comment>
<feature type="compositionally biased region" description="Basic and acidic residues" evidence="2">
    <location>
        <begin position="187"/>
        <end position="198"/>
    </location>
</feature>
<dbReference type="InterPro" id="IPR023346">
    <property type="entry name" value="Lysozyme-like_dom_sf"/>
</dbReference>
<reference evidence="5 6" key="1">
    <citation type="journal article" date="2024" name="Proc. Natl. Acad. Sci. U.S.A.">
        <title>The evolutionary genomics of adaptation to stress in wild rhizobium bacteria.</title>
        <authorList>
            <person name="Kehlet-Delgado H."/>
            <person name="Montoya A.P."/>
            <person name="Jensen K.T."/>
            <person name="Wendlandt C.E."/>
            <person name="Dexheimer C."/>
            <person name="Roberts M."/>
            <person name="Torres Martinez L."/>
            <person name="Friesen M.L."/>
            <person name="Griffitts J.S."/>
            <person name="Porter S.S."/>
        </authorList>
    </citation>
    <scope>NUCLEOTIDE SEQUENCE [LARGE SCALE GENOMIC DNA]</scope>
    <source>
        <strain evidence="5 6">M0729</strain>
    </source>
</reference>
<evidence type="ECO:0000313" key="6">
    <source>
        <dbReference type="Proteomes" id="UP001464387"/>
    </source>
</evidence>
<dbReference type="Pfam" id="PF01464">
    <property type="entry name" value="SLT"/>
    <property type="match status" value="1"/>
</dbReference>
<evidence type="ECO:0000256" key="2">
    <source>
        <dbReference type="SAM" id="MobiDB-lite"/>
    </source>
</evidence>
<dbReference type="NCBIfam" id="NF010438">
    <property type="entry name" value="PRK13864.1"/>
    <property type="match status" value="1"/>
</dbReference>
<evidence type="ECO:0000256" key="1">
    <source>
        <dbReference type="ARBA" id="ARBA00009387"/>
    </source>
</evidence>
<evidence type="ECO:0000259" key="4">
    <source>
        <dbReference type="Pfam" id="PF01464"/>
    </source>
</evidence>
<dbReference type="SUPFAM" id="SSF53955">
    <property type="entry name" value="Lysozyme-like"/>
    <property type="match status" value="1"/>
</dbReference>
<feature type="domain" description="Transglycosylase SLT" evidence="4">
    <location>
        <begin position="37"/>
        <end position="170"/>
    </location>
</feature>
<gene>
    <name evidence="5" type="ORF">NKI33_27180</name>
</gene>
<name>A0ABV1YN94_9HYPH</name>
<sequence length="261" mass="28344">MFIAAWPLAIVLLTSMSLPAEPAPLSPREFRSLSRKCAPWVAPSTLAAIAKIESGFDTLVAHDNTTGEQLRWIDHLEATRGIKERLEAQHSVDVGLMQINSKNFAMLNLTPERAFEPCASLSAAAHLLESRYAGGTTAVAQQLALRRAISAYNTGDVTRGFANGYVRKVEAAAKDISSLLERTLEPTARDVPHLEAPGRKAVPPLLQQSQQANRKKQPNQDSWDIWGSYQPDRSGADPSGPTGSQAAKAREPANPNKLVFD</sequence>
<evidence type="ECO:0000256" key="3">
    <source>
        <dbReference type="SAM" id="SignalP"/>
    </source>
</evidence>
<dbReference type="Gene3D" id="1.10.530.10">
    <property type="match status" value="1"/>
</dbReference>
<keyword evidence="6" id="KW-1185">Reference proteome</keyword>
<dbReference type="Proteomes" id="UP001464387">
    <property type="component" value="Unassembled WGS sequence"/>
</dbReference>
<comment type="caution">
    <text evidence="5">The sequence shown here is derived from an EMBL/GenBank/DDBJ whole genome shotgun (WGS) entry which is preliminary data.</text>
</comment>
<feature type="signal peptide" evidence="3">
    <location>
        <begin position="1"/>
        <end position="20"/>
    </location>
</feature>
<protein>
    <submittedName>
        <fullName evidence="5">Type IV secretion system lytic transglycosylase VirB1</fullName>
    </submittedName>
</protein>
<keyword evidence="3" id="KW-0732">Signal</keyword>
<dbReference type="CDD" id="cd16892">
    <property type="entry name" value="LT_VirB1-like"/>
    <property type="match status" value="1"/>
</dbReference>